<feature type="region of interest" description="Disordered" evidence="9">
    <location>
        <begin position="33"/>
        <end position="64"/>
    </location>
</feature>
<dbReference type="InterPro" id="IPR050390">
    <property type="entry name" value="C5-Methyltransferase"/>
</dbReference>
<dbReference type="PANTHER" id="PTHR10629">
    <property type="entry name" value="CYTOSINE-SPECIFIC METHYLTRANSFERASE"/>
    <property type="match status" value="1"/>
</dbReference>
<reference evidence="10 11" key="1">
    <citation type="submission" date="2024-06" db="EMBL/GenBank/DDBJ databases">
        <title>Sorghum-associated microbial communities from plants grown in Nebraska, USA.</title>
        <authorList>
            <person name="Schachtman D."/>
        </authorList>
    </citation>
    <scope>NUCLEOTIDE SEQUENCE [LARGE SCALE GENOMIC DNA]</scope>
    <source>
        <strain evidence="10 11">2709</strain>
    </source>
</reference>
<comment type="caution">
    <text evidence="10">The sequence shown here is derived from an EMBL/GenBank/DDBJ whole genome shotgun (WGS) entry which is preliminary data.</text>
</comment>
<gene>
    <name evidence="10" type="ORF">ABIE13_002321</name>
</gene>
<evidence type="ECO:0000256" key="5">
    <source>
        <dbReference type="ARBA" id="ARBA00022747"/>
    </source>
</evidence>
<dbReference type="Gene3D" id="3.40.50.150">
    <property type="entry name" value="Vaccinia Virus protein VP39"/>
    <property type="match status" value="1"/>
</dbReference>
<dbReference type="Gene3D" id="3.90.120.10">
    <property type="entry name" value="DNA Methylase, subunit A, domain 2"/>
    <property type="match status" value="1"/>
</dbReference>
<dbReference type="NCBIfam" id="TIGR00675">
    <property type="entry name" value="dcm"/>
    <property type="match status" value="1"/>
</dbReference>
<sequence length="580" mass="64356">MNLLKTPRPDRSGLAVLAQDSYERYRMSIQHVLQKSRSDETDEKPISSVVDLAPSYRKTSPSSNYDDKLISSKLQRIQGGGDIRYMDMFSGCGGISLGFLTAGFTPVASIEMDPWAARSHGANFGSRSAGGDRAAHHAARDAVTETADTVFADLELEGATDSQIDVLVGGPPCQAFARVGRAKLREQARLREEVTADQAFLVDGRVSLWERYVAFIRATKPVALLMENVPDILNHGGTNVAELVSKSLAEEGYDVAYTLLNSVWYGVPQMRERMILIGFHRSTGIRPRFPVPTHHLVLPSGYTSSKNAARRVLKAEGSAHHRWIPDPAPDAPTATSASEALADLPHLYAEEMLRTGAIRRGAKDPSEPVDYTTKKPATAYSRLMREWQGFATKATTGHVFRYLPRDYKIFAEIEPGWEYPQVHAYVEGKIATWLSSRKQRGLPTSPRDPDVSDFITSWRIPYDPTKFPNKWWKLRPDAPVRTLMAHLGKDSYSHIHFDSDQARPITVREAARLQSFPDGFVFKGSMNPAFKQIGNAVPPLFAYSIARGIRESLGAPATPDMRVALFDLEPSQIKTTEGTK</sequence>
<dbReference type="PRINTS" id="PR00105">
    <property type="entry name" value="C5METTRFRASE"/>
</dbReference>
<dbReference type="SUPFAM" id="SSF53335">
    <property type="entry name" value="S-adenosyl-L-methionine-dependent methyltransferases"/>
    <property type="match status" value="1"/>
</dbReference>
<organism evidence="10 11">
    <name type="scientific">Ottowia thiooxydans</name>
    <dbReference type="NCBI Taxonomy" id="219182"/>
    <lineage>
        <taxon>Bacteria</taxon>
        <taxon>Pseudomonadati</taxon>
        <taxon>Pseudomonadota</taxon>
        <taxon>Betaproteobacteria</taxon>
        <taxon>Burkholderiales</taxon>
        <taxon>Comamonadaceae</taxon>
        <taxon>Ottowia</taxon>
    </lineage>
</organism>
<feature type="compositionally biased region" description="Basic and acidic residues" evidence="9">
    <location>
        <begin position="36"/>
        <end position="45"/>
    </location>
</feature>
<evidence type="ECO:0000256" key="2">
    <source>
        <dbReference type="ARBA" id="ARBA00022603"/>
    </source>
</evidence>
<evidence type="ECO:0000256" key="4">
    <source>
        <dbReference type="ARBA" id="ARBA00022691"/>
    </source>
</evidence>
<comment type="catalytic activity">
    <reaction evidence="6">
        <text>a 2'-deoxycytidine in DNA + S-adenosyl-L-methionine = a 5-methyl-2'-deoxycytidine in DNA + S-adenosyl-L-homocysteine + H(+)</text>
        <dbReference type="Rhea" id="RHEA:13681"/>
        <dbReference type="Rhea" id="RHEA-COMP:11369"/>
        <dbReference type="Rhea" id="RHEA-COMP:11370"/>
        <dbReference type="ChEBI" id="CHEBI:15378"/>
        <dbReference type="ChEBI" id="CHEBI:57856"/>
        <dbReference type="ChEBI" id="CHEBI:59789"/>
        <dbReference type="ChEBI" id="CHEBI:85452"/>
        <dbReference type="ChEBI" id="CHEBI:85454"/>
        <dbReference type="EC" id="2.1.1.37"/>
    </reaction>
</comment>
<proteinExistence type="inferred from homology"/>
<keyword evidence="5" id="KW-0680">Restriction system</keyword>
<dbReference type="InterPro" id="IPR001525">
    <property type="entry name" value="C5_MeTfrase"/>
</dbReference>
<evidence type="ECO:0000256" key="1">
    <source>
        <dbReference type="ARBA" id="ARBA00011975"/>
    </source>
</evidence>
<accession>A0ABV2Q889</accession>
<evidence type="ECO:0000256" key="3">
    <source>
        <dbReference type="ARBA" id="ARBA00022679"/>
    </source>
</evidence>
<keyword evidence="4 7" id="KW-0949">S-adenosyl-L-methionine</keyword>
<keyword evidence="2 7" id="KW-0489">Methyltransferase</keyword>
<name>A0ABV2Q889_9BURK</name>
<evidence type="ECO:0000256" key="8">
    <source>
        <dbReference type="RuleBase" id="RU000416"/>
    </source>
</evidence>
<keyword evidence="3 7" id="KW-0808">Transferase</keyword>
<feature type="active site" evidence="7">
    <location>
        <position position="173"/>
    </location>
</feature>
<keyword evidence="11" id="KW-1185">Reference proteome</keyword>
<evidence type="ECO:0000313" key="11">
    <source>
        <dbReference type="Proteomes" id="UP001549320"/>
    </source>
</evidence>
<dbReference type="GO" id="GO:0003886">
    <property type="term" value="F:DNA (cytosine-5-)-methyltransferase activity"/>
    <property type="evidence" value="ECO:0007669"/>
    <property type="project" value="UniProtKB-EC"/>
</dbReference>
<dbReference type="Pfam" id="PF00145">
    <property type="entry name" value="DNA_methylase"/>
    <property type="match status" value="1"/>
</dbReference>
<dbReference type="EC" id="2.1.1.37" evidence="1"/>
<dbReference type="PANTHER" id="PTHR10629:SF52">
    <property type="entry name" value="DNA (CYTOSINE-5)-METHYLTRANSFERASE 1"/>
    <property type="match status" value="1"/>
</dbReference>
<protein>
    <recommendedName>
        <fullName evidence="1">DNA (cytosine-5-)-methyltransferase</fullName>
        <ecNumber evidence="1">2.1.1.37</ecNumber>
    </recommendedName>
</protein>
<dbReference type="GO" id="GO:0032259">
    <property type="term" value="P:methylation"/>
    <property type="evidence" value="ECO:0007669"/>
    <property type="project" value="UniProtKB-KW"/>
</dbReference>
<dbReference type="EMBL" id="JBEPSH010000004">
    <property type="protein sequence ID" value="MET4577210.1"/>
    <property type="molecule type" value="Genomic_DNA"/>
</dbReference>
<evidence type="ECO:0000256" key="7">
    <source>
        <dbReference type="PROSITE-ProRule" id="PRU01016"/>
    </source>
</evidence>
<dbReference type="InterPro" id="IPR029063">
    <property type="entry name" value="SAM-dependent_MTases_sf"/>
</dbReference>
<evidence type="ECO:0000313" key="10">
    <source>
        <dbReference type="EMBL" id="MET4577210.1"/>
    </source>
</evidence>
<dbReference type="Proteomes" id="UP001549320">
    <property type="component" value="Unassembled WGS sequence"/>
</dbReference>
<comment type="similarity">
    <text evidence="7 8">Belongs to the class I-like SAM-binding methyltransferase superfamily. C5-methyltransferase family.</text>
</comment>
<dbReference type="PROSITE" id="PS51679">
    <property type="entry name" value="SAM_MT_C5"/>
    <property type="match status" value="1"/>
</dbReference>
<evidence type="ECO:0000256" key="9">
    <source>
        <dbReference type="SAM" id="MobiDB-lite"/>
    </source>
</evidence>
<evidence type="ECO:0000256" key="6">
    <source>
        <dbReference type="ARBA" id="ARBA00047422"/>
    </source>
</evidence>